<feature type="coiled-coil region" evidence="2">
    <location>
        <begin position="478"/>
        <end position="505"/>
    </location>
</feature>
<accession>A0ABS4PGQ8</accession>
<evidence type="ECO:0000256" key="3">
    <source>
        <dbReference type="SAM" id="MobiDB-lite"/>
    </source>
</evidence>
<dbReference type="PANTHER" id="PTHR39576:SF2">
    <property type="entry name" value="ATTACHING AND EFFACING PROTEIN HOMOLOG-RELATED"/>
    <property type="match status" value="1"/>
</dbReference>
<keyword evidence="2" id="KW-0175">Coiled coil</keyword>
<comment type="similarity">
    <text evidence="1">Belongs to the intimin/invasin family.</text>
</comment>
<dbReference type="EMBL" id="JAGGMQ010000001">
    <property type="protein sequence ID" value="MBP2171296.1"/>
    <property type="molecule type" value="Genomic_DNA"/>
</dbReference>
<dbReference type="InterPro" id="IPR038177">
    <property type="entry name" value="IAT_beta_sf"/>
</dbReference>
<feature type="domain" description="Big-1" evidence="4">
    <location>
        <begin position="850"/>
        <end position="942"/>
    </location>
</feature>
<dbReference type="Gene3D" id="2.60.40.10">
    <property type="entry name" value="Immunoglobulins"/>
    <property type="match status" value="5"/>
</dbReference>
<feature type="domain" description="Big-1" evidence="4">
    <location>
        <begin position="749"/>
        <end position="842"/>
    </location>
</feature>
<keyword evidence="6" id="KW-1185">Reference proteome</keyword>
<evidence type="ECO:0000313" key="6">
    <source>
        <dbReference type="Proteomes" id="UP001195624"/>
    </source>
</evidence>
<dbReference type="InterPro" id="IPR015217">
    <property type="entry name" value="Invasin_dom_3"/>
</dbReference>
<feature type="region of interest" description="Disordered" evidence="3">
    <location>
        <begin position="790"/>
        <end position="809"/>
    </location>
</feature>
<dbReference type="Proteomes" id="UP001195624">
    <property type="component" value="Unassembled WGS sequence"/>
</dbReference>
<dbReference type="Gene3D" id="2.40.160.160">
    <property type="entry name" value="Inverse autotransporter, beta-domain"/>
    <property type="match status" value="1"/>
</dbReference>
<dbReference type="Pfam" id="PF02369">
    <property type="entry name" value="Big_1"/>
    <property type="match status" value="4"/>
</dbReference>
<dbReference type="SUPFAM" id="SSF49373">
    <property type="entry name" value="Invasin/intimin cell-adhesion fragments"/>
    <property type="match status" value="5"/>
</dbReference>
<dbReference type="PANTHER" id="PTHR39576">
    <property type="entry name" value="ATTACHING AND EFFACING PROTEIN HOMOLOG-RELATED-RELATED"/>
    <property type="match status" value="1"/>
</dbReference>
<dbReference type="InterPro" id="IPR051715">
    <property type="entry name" value="Intimin-Invasin_domain"/>
</dbReference>
<dbReference type="RefSeq" id="WP_209499542.1">
    <property type="nucleotide sequence ID" value="NZ_JAGGMQ010000001.1"/>
</dbReference>
<evidence type="ECO:0000259" key="4">
    <source>
        <dbReference type="PROSITE" id="PS51127"/>
    </source>
</evidence>
<dbReference type="InterPro" id="IPR013783">
    <property type="entry name" value="Ig-like_fold"/>
</dbReference>
<dbReference type="InterPro" id="IPR003344">
    <property type="entry name" value="Big_1_dom"/>
</dbReference>
<name>A0ABS4PGQ8_9GAMM</name>
<organism evidence="5 6">
    <name type="scientific">Winslowiella toletana</name>
    <dbReference type="NCBI Taxonomy" id="92490"/>
    <lineage>
        <taxon>Bacteria</taxon>
        <taxon>Pseudomonadati</taxon>
        <taxon>Pseudomonadota</taxon>
        <taxon>Gammaproteobacteria</taxon>
        <taxon>Enterobacterales</taxon>
        <taxon>Erwiniaceae</taxon>
        <taxon>Winslowiella</taxon>
    </lineage>
</organism>
<comment type="caution">
    <text evidence="5">The sequence shown here is derived from an EMBL/GenBank/DDBJ whole genome shotgun (WGS) entry which is preliminary data.</text>
</comment>
<dbReference type="PROSITE" id="PS51127">
    <property type="entry name" value="BIG1"/>
    <property type="match status" value="4"/>
</dbReference>
<dbReference type="SMART" id="SM00634">
    <property type="entry name" value="BID_1"/>
    <property type="match status" value="4"/>
</dbReference>
<protein>
    <submittedName>
        <fullName evidence="5">Adhesin/invasin</fullName>
    </submittedName>
</protein>
<feature type="compositionally biased region" description="Low complexity" evidence="3">
    <location>
        <begin position="796"/>
        <end position="808"/>
    </location>
</feature>
<evidence type="ECO:0000313" key="5">
    <source>
        <dbReference type="EMBL" id="MBP2171296.1"/>
    </source>
</evidence>
<evidence type="ECO:0000256" key="2">
    <source>
        <dbReference type="SAM" id="Coils"/>
    </source>
</evidence>
<dbReference type="InterPro" id="IPR008964">
    <property type="entry name" value="Invasin/intimin_cell_adhesion"/>
</dbReference>
<evidence type="ECO:0000256" key="1">
    <source>
        <dbReference type="ARBA" id="ARBA00010116"/>
    </source>
</evidence>
<feature type="domain" description="Big-1" evidence="4">
    <location>
        <begin position="649"/>
        <end position="740"/>
    </location>
</feature>
<dbReference type="InterPro" id="IPR024519">
    <property type="entry name" value="IAT_beta"/>
</dbReference>
<dbReference type="Pfam" id="PF11924">
    <property type="entry name" value="IAT_beta"/>
    <property type="match status" value="1"/>
</dbReference>
<dbReference type="InterPro" id="IPR003535">
    <property type="entry name" value="Intimin/invasin_bac"/>
</dbReference>
<reference evidence="6" key="1">
    <citation type="submission" date="2023-07" db="EMBL/GenBank/DDBJ databases">
        <title>Genome mining of underrepresented organisms for secondary metabolites.</title>
        <authorList>
            <person name="D'Agostino P.M."/>
        </authorList>
    </citation>
    <scope>NUCLEOTIDE SEQUENCE [LARGE SCALE GENOMIC DNA]</scope>
    <source>
        <strain evidence="6">WS4403</strain>
    </source>
</reference>
<gene>
    <name evidence="5" type="ORF">J2125_004488</name>
</gene>
<dbReference type="PRINTS" id="PR01369">
    <property type="entry name" value="INTIMIN"/>
</dbReference>
<dbReference type="Pfam" id="PF09134">
    <property type="entry name" value="Invasin_D3"/>
    <property type="match status" value="1"/>
</dbReference>
<feature type="domain" description="Big-1" evidence="4">
    <location>
        <begin position="550"/>
        <end position="639"/>
    </location>
</feature>
<sequence>MVISQIALQISVAISPCYLPTVQAAATPADIKWYQSGNLSPQEQAQYRLQSERMTTAATLMSQDNPGQAAAGMARSAAAAELGNATSGWLNQFGNARVQLHFDEKFALEGSQADVLAPLYENDTSLLFSQLGVRRMDKRTTGNLGAGVRTFTGDWMFGVNTFYDNDFTGNNRRLGVGVEAWRDYLRLSGNSYWRLSDWRQSRDFADYDERPANGYDLRVEGWLPAYPQLGAKVMYEQYQGNEVALSGKDNRQKNPWAFTGGVSYTPFPLLTVGAEHRAGKNGQQDSQLSLALNYRLGEAWHKQLDASAVGATRLLSGSRYDLVERNNTIVLDYRKRELLTLGLPDKASGKSRSVLPVSFVVKNTHPIQRIDWHSPALTTAGGIITPAGDGRLNITLPAWQVTGSNSYTLTGTVYDVEGNSHSAAMPIMVEIADISADSSSIAAMPPAIPADGASTSVVTVTLLDKDAKAVTDMASALKIALKQTLAQEQRTLKQQNATITEVKETSAGVYEAVLTSGTRNGSVVVTPSINGIMLKTMTLELTSENASLKDGNLTVDRDQLPANGADKATFTALVTGDSGKPLAGITVNWSTSAGVLSGASSISSAAGKATITLSHTVAEDAQVTATVNGAGITKAVTFIADSAQAGIDSRDLTRDKPTAVANGREQVTYSAIVKDGSGNLVPNIAIEWTTNRGALTGGTSTTDANGKATIMLSSTSAGEAQVTARVGARAAVNAPLVNFTADSDSGQIDGAVTVDKTQVVANGSDKATFSATVKDAAGNLVPDISVSWQTSHGDLSSNSSNSSNTDNNGVATITLSSTALGNAQVTATVNGKSANAQPVIFTVDIKTARVVSLQSSKSQITGTGMERAELTARVEDNYGHLIPNATVIWRSNLGSIDATSQTDSSGQATVYLTAPVLVASQNAMATVTTSIDGSDYQPVGNQLVEITAVMQASGKYYWTLSTRYGTDLEDHAILACRSRGSADRMLERSDLSDFGTAAGQIDFSNMQVQGEFKPGYYPLVGSWGTTGAYLSSQDGPGLIGTTVDRQLDQGSWKYVCVKNI</sequence>
<proteinExistence type="inferred from homology"/>